<keyword evidence="2" id="KW-0863">Zinc-finger</keyword>
<keyword evidence="3" id="KW-0862">Zinc</keyword>
<dbReference type="AlphaFoldDB" id="A0A5A7PGL1"/>
<evidence type="ECO:0000256" key="2">
    <source>
        <dbReference type="ARBA" id="ARBA00022771"/>
    </source>
</evidence>
<name>A0A5A7PGL1_STRAF</name>
<feature type="domain" description="AIPP2-like SPOC-like" evidence="6">
    <location>
        <begin position="64"/>
        <end position="186"/>
    </location>
</feature>
<protein>
    <submittedName>
        <fullName evidence="7">RING/FYVE/PHD zinc finger superfamily protein</fullName>
    </submittedName>
</protein>
<comment type="caution">
    <text evidence="7">The sequence shown here is derived from an EMBL/GenBank/DDBJ whole genome shotgun (WGS) entry which is preliminary data.</text>
</comment>
<keyword evidence="5" id="KW-0804">Transcription</keyword>
<evidence type="ECO:0000256" key="3">
    <source>
        <dbReference type="ARBA" id="ARBA00022833"/>
    </source>
</evidence>
<dbReference type="InterPro" id="IPR056280">
    <property type="entry name" value="AIPP2-like_SPOC"/>
</dbReference>
<keyword evidence="4" id="KW-0805">Transcription regulation</keyword>
<dbReference type="Pfam" id="PF23121">
    <property type="entry name" value="SPOC_AIPP2"/>
    <property type="match status" value="1"/>
</dbReference>
<evidence type="ECO:0000313" key="7">
    <source>
        <dbReference type="EMBL" id="GER32013.1"/>
    </source>
</evidence>
<evidence type="ECO:0000313" key="8">
    <source>
        <dbReference type="Proteomes" id="UP000325081"/>
    </source>
</evidence>
<keyword evidence="1" id="KW-0479">Metal-binding</keyword>
<dbReference type="PANTHER" id="PTHR33304:SF49">
    <property type="entry name" value="OS12G0161500 PROTEIN"/>
    <property type="match status" value="1"/>
</dbReference>
<dbReference type="Proteomes" id="UP000325081">
    <property type="component" value="Unassembled WGS sequence"/>
</dbReference>
<dbReference type="InterPro" id="IPR049914">
    <property type="entry name" value="PHD1-3/5-6"/>
</dbReference>
<dbReference type="OrthoDB" id="1932206at2759"/>
<dbReference type="PANTHER" id="PTHR33304">
    <property type="match status" value="1"/>
</dbReference>
<evidence type="ECO:0000256" key="5">
    <source>
        <dbReference type="ARBA" id="ARBA00023163"/>
    </source>
</evidence>
<dbReference type="EMBL" id="BKCP01004528">
    <property type="protein sequence ID" value="GER32013.1"/>
    <property type="molecule type" value="Genomic_DNA"/>
</dbReference>
<dbReference type="GO" id="GO:0034244">
    <property type="term" value="P:negative regulation of transcription elongation by RNA polymerase II"/>
    <property type="evidence" value="ECO:0007669"/>
    <property type="project" value="InterPro"/>
</dbReference>
<gene>
    <name evidence="7" type="ORF">STAS_08050</name>
</gene>
<dbReference type="GO" id="GO:0008270">
    <property type="term" value="F:zinc ion binding"/>
    <property type="evidence" value="ECO:0007669"/>
    <property type="project" value="UniProtKB-KW"/>
</dbReference>
<evidence type="ECO:0000256" key="4">
    <source>
        <dbReference type="ARBA" id="ARBA00023015"/>
    </source>
</evidence>
<evidence type="ECO:0000259" key="6">
    <source>
        <dbReference type="Pfam" id="PF23121"/>
    </source>
</evidence>
<proteinExistence type="predicted"/>
<accession>A0A5A7PGL1</accession>
<dbReference type="GO" id="GO:0140566">
    <property type="term" value="F:histone reader activity"/>
    <property type="evidence" value="ECO:0007669"/>
    <property type="project" value="InterPro"/>
</dbReference>
<evidence type="ECO:0000256" key="1">
    <source>
        <dbReference type="ARBA" id="ARBA00022723"/>
    </source>
</evidence>
<organism evidence="7 8">
    <name type="scientific">Striga asiatica</name>
    <name type="common">Asiatic witchweed</name>
    <name type="synonym">Buchnera asiatica</name>
    <dbReference type="NCBI Taxonomy" id="4170"/>
    <lineage>
        <taxon>Eukaryota</taxon>
        <taxon>Viridiplantae</taxon>
        <taxon>Streptophyta</taxon>
        <taxon>Embryophyta</taxon>
        <taxon>Tracheophyta</taxon>
        <taxon>Spermatophyta</taxon>
        <taxon>Magnoliopsida</taxon>
        <taxon>eudicotyledons</taxon>
        <taxon>Gunneridae</taxon>
        <taxon>Pentapetalae</taxon>
        <taxon>asterids</taxon>
        <taxon>lamiids</taxon>
        <taxon>Lamiales</taxon>
        <taxon>Orobanchaceae</taxon>
        <taxon>Buchnereae</taxon>
        <taxon>Striga</taxon>
    </lineage>
</organism>
<sequence>MGKAICCECGDLGFEKKLVYCLECKQALGHSYCGEYKHGMICTTCELTKLKIEEKEEPYMVSVWTGSLDLVQDESNFLRIEGFHAFLSTRAHKAAAQLAAQMEPTVEVEVLPRFLLWPKDFDGSIGIYFFPSLAKREAYESLLDEMVRDDVAMRALQPDGSELLIFASILLPRNMCKFQGRLFMWGYCAT</sequence>
<reference evidence="8" key="1">
    <citation type="journal article" date="2019" name="Curr. Biol.">
        <title>Genome Sequence of Striga asiatica Provides Insight into the Evolution of Plant Parasitism.</title>
        <authorList>
            <person name="Yoshida S."/>
            <person name="Kim S."/>
            <person name="Wafula E.K."/>
            <person name="Tanskanen J."/>
            <person name="Kim Y.M."/>
            <person name="Honaas L."/>
            <person name="Yang Z."/>
            <person name="Spallek T."/>
            <person name="Conn C.E."/>
            <person name="Ichihashi Y."/>
            <person name="Cheong K."/>
            <person name="Cui S."/>
            <person name="Der J.P."/>
            <person name="Gundlach H."/>
            <person name="Jiao Y."/>
            <person name="Hori C."/>
            <person name="Ishida J.K."/>
            <person name="Kasahara H."/>
            <person name="Kiba T."/>
            <person name="Kim M.S."/>
            <person name="Koo N."/>
            <person name="Laohavisit A."/>
            <person name="Lee Y.H."/>
            <person name="Lumba S."/>
            <person name="McCourt P."/>
            <person name="Mortimer J.C."/>
            <person name="Mutuku J.M."/>
            <person name="Nomura T."/>
            <person name="Sasaki-Sekimoto Y."/>
            <person name="Seto Y."/>
            <person name="Wang Y."/>
            <person name="Wakatake T."/>
            <person name="Sakakibara H."/>
            <person name="Demura T."/>
            <person name="Yamaguchi S."/>
            <person name="Yoneyama K."/>
            <person name="Manabe R.I."/>
            <person name="Nelson D.C."/>
            <person name="Schulman A.H."/>
            <person name="Timko M.P."/>
            <person name="dePamphilis C.W."/>
            <person name="Choi D."/>
            <person name="Shirasu K."/>
        </authorList>
    </citation>
    <scope>NUCLEOTIDE SEQUENCE [LARGE SCALE GENOMIC DNA]</scope>
    <source>
        <strain evidence="8">cv. UVA1</strain>
    </source>
</reference>
<keyword evidence="8" id="KW-1185">Reference proteome</keyword>